<proteinExistence type="predicted"/>
<dbReference type="SUPFAM" id="SSF51395">
    <property type="entry name" value="FMN-linked oxidoreductases"/>
    <property type="match status" value="1"/>
</dbReference>
<feature type="domain" description="NADH:flavin oxidoreductase/NADH oxidase N-terminal" evidence="1">
    <location>
        <begin position="5"/>
        <end position="341"/>
    </location>
</feature>
<dbReference type="Proteomes" id="UP000666369">
    <property type="component" value="Unassembled WGS sequence"/>
</dbReference>
<dbReference type="Gene3D" id="3.20.20.70">
    <property type="entry name" value="Aldolase class I"/>
    <property type="match status" value="1"/>
</dbReference>
<dbReference type="InterPro" id="IPR013785">
    <property type="entry name" value="Aldolase_TIM"/>
</dbReference>
<keyword evidence="3" id="KW-1185">Reference proteome</keyword>
<evidence type="ECO:0000313" key="3">
    <source>
        <dbReference type="Proteomes" id="UP000666369"/>
    </source>
</evidence>
<dbReference type="Pfam" id="PF00724">
    <property type="entry name" value="Oxidored_FMN"/>
    <property type="match status" value="1"/>
</dbReference>
<accession>A0ABX0FKN3</accession>
<dbReference type="PANTHER" id="PTHR22893:SF98">
    <property type="entry name" value="OXIDOREDUCTASE"/>
    <property type="match status" value="1"/>
</dbReference>
<reference evidence="3" key="1">
    <citation type="submission" date="2023-07" db="EMBL/GenBank/DDBJ databases">
        <title>Duganella aceri sp. nov., isolated from tree sap.</title>
        <authorList>
            <person name="Kim I.S."/>
        </authorList>
    </citation>
    <scope>NUCLEOTIDE SEQUENCE [LARGE SCALE GENOMIC DNA]</scope>
    <source>
        <strain evidence="3">SAP-35</strain>
    </source>
</reference>
<evidence type="ECO:0000313" key="2">
    <source>
        <dbReference type="EMBL" id="NGZ85085.1"/>
    </source>
</evidence>
<gene>
    <name evidence="2" type="ORF">GW587_12585</name>
</gene>
<dbReference type="InterPro" id="IPR045247">
    <property type="entry name" value="Oye-like"/>
</dbReference>
<dbReference type="EMBL" id="JAADJT010000005">
    <property type="protein sequence ID" value="NGZ85085.1"/>
    <property type="molecule type" value="Genomic_DNA"/>
</dbReference>
<protein>
    <submittedName>
        <fullName evidence="2">Alkene reductase</fullName>
    </submittedName>
</protein>
<organism evidence="2 3">
    <name type="scientific">Duganella aceris</name>
    <dbReference type="NCBI Taxonomy" id="2703883"/>
    <lineage>
        <taxon>Bacteria</taxon>
        <taxon>Pseudomonadati</taxon>
        <taxon>Pseudomonadota</taxon>
        <taxon>Betaproteobacteria</taxon>
        <taxon>Burkholderiales</taxon>
        <taxon>Oxalobacteraceae</taxon>
        <taxon>Telluria group</taxon>
        <taxon>Duganella</taxon>
    </lineage>
</organism>
<sequence>MSKLMSAVKLGNIELAHRVVLAPLTRMRAEANAVPGDLMAEYYAQRASVCGLLIGEATIAAPNGNGYLGAPGLYHDDQIAGWRKVTDAVHAKGGMIFLQLYHAGRQSNSQLQPDGGRPVAPSAVEHGGMAYTESGWVPNTPARALETNEISALVEAFRLAAKRGLAANFDGVEIHAANGYLFDQFLQDGSNKRTDMYGGSFENRSRLLLETTEALISVWGSDRVAVRIGPSGNWGDMSDSDPDGLFTYLAAQLDKLNLAYLHLIEPRVLGNVDDETKDQNPVAAQLIRKHYRGTIIAAGGFDGAKAEAIVQSGDADLVAFGRHFIANPDLPERLRNHWPLNDYDRDAFFGGTAAGYTDYPFYRADAA</sequence>
<dbReference type="PANTHER" id="PTHR22893">
    <property type="entry name" value="NADH OXIDOREDUCTASE-RELATED"/>
    <property type="match status" value="1"/>
</dbReference>
<dbReference type="InterPro" id="IPR001155">
    <property type="entry name" value="OxRdtase_FMN_N"/>
</dbReference>
<dbReference type="CDD" id="cd02933">
    <property type="entry name" value="OYE_like_FMN"/>
    <property type="match status" value="1"/>
</dbReference>
<name>A0ABX0FKN3_9BURK</name>
<evidence type="ECO:0000259" key="1">
    <source>
        <dbReference type="Pfam" id="PF00724"/>
    </source>
</evidence>
<dbReference type="RefSeq" id="WP_166103159.1">
    <property type="nucleotide sequence ID" value="NZ_JAADJT010000005.1"/>
</dbReference>
<comment type="caution">
    <text evidence="2">The sequence shown here is derived from an EMBL/GenBank/DDBJ whole genome shotgun (WGS) entry which is preliminary data.</text>
</comment>